<evidence type="ECO:0000256" key="9">
    <source>
        <dbReference type="HAMAP-Rule" id="MF_01629"/>
    </source>
</evidence>
<feature type="binding site" evidence="9 10">
    <location>
        <position position="131"/>
    </location>
    <ligand>
        <name>substrate</name>
    </ligand>
</feature>
<dbReference type="SUPFAM" id="SSF50475">
    <property type="entry name" value="FMN-binding split barrel"/>
    <property type="match status" value="1"/>
</dbReference>
<evidence type="ECO:0000256" key="11">
    <source>
        <dbReference type="PIRSR" id="PIRSR000190-2"/>
    </source>
</evidence>
<dbReference type="UniPathway" id="UPA01068">
    <property type="reaction ID" value="UER00304"/>
</dbReference>
<dbReference type="GO" id="GO:0008615">
    <property type="term" value="P:pyridoxine biosynthetic process"/>
    <property type="evidence" value="ECO:0007669"/>
    <property type="project" value="UniProtKB-UniRule"/>
</dbReference>
<sequence length="216" mass="24036">MPDPMPTLADLRKEYSTGGLTEADAGTDPFALFHQWFDQAVAAELSDPNAMILATCTPDGAPSARAVLLKALDARGFTFFTNYDSRKGHEMAANPSVALVFLWHQLERQVRVEGRVEVVTAAESDEYYAKRPLGSRLGAWASPQSAVIAGRAVLEQSHAELMAKYPDGDPPRPPNWGGYRVLPDVIEFWQGRRSRLHDRIRFTRTATGWQRDRLAP</sequence>
<evidence type="ECO:0000256" key="6">
    <source>
        <dbReference type="ARBA" id="ARBA00022643"/>
    </source>
</evidence>
<dbReference type="KEGG" id="ftj:FTUN_7892"/>
<feature type="domain" description="Pyridoxamine 5'-phosphate oxidase N-terminal" evidence="12">
    <location>
        <begin position="37"/>
        <end position="157"/>
    </location>
</feature>
<comment type="pathway">
    <text evidence="1 9">Cofactor metabolism; pyridoxal 5'-phosphate salvage; pyridoxal 5'-phosphate from pyridoxamine 5'-phosphate: step 1/1.</text>
</comment>
<feature type="binding site" evidence="9 11">
    <location>
        <position position="189"/>
    </location>
    <ligand>
        <name>FMN</name>
        <dbReference type="ChEBI" id="CHEBI:58210"/>
    </ligand>
</feature>
<dbReference type="PROSITE" id="PS01064">
    <property type="entry name" value="PYRIDOX_OXIDASE"/>
    <property type="match status" value="1"/>
</dbReference>
<dbReference type="AlphaFoldDB" id="A0A6M5Z3D9"/>
<dbReference type="InterPro" id="IPR012349">
    <property type="entry name" value="Split_barrel_FMN-bd"/>
</dbReference>
<proteinExistence type="inferred from homology"/>
<dbReference type="GO" id="GO:0004733">
    <property type="term" value="F:pyridoxamine phosphate oxidase activity"/>
    <property type="evidence" value="ECO:0007669"/>
    <property type="project" value="UniProtKB-UniRule"/>
</dbReference>
<dbReference type="Gene3D" id="2.30.110.10">
    <property type="entry name" value="Electron Transport, Fmn-binding Protein, Chain A"/>
    <property type="match status" value="1"/>
</dbReference>
<evidence type="ECO:0000256" key="8">
    <source>
        <dbReference type="ARBA" id="ARBA00023096"/>
    </source>
</evidence>
<dbReference type="HAMAP" id="MF_01629">
    <property type="entry name" value="PdxH"/>
    <property type="match status" value="1"/>
</dbReference>
<evidence type="ECO:0000313" key="15">
    <source>
        <dbReference type="Proteomes" id="UP000503447"/>
    </source>
</evidence>
<keyword evidence="6 9" id="KW-0288">FMN</keyword>
<dbReference type="NCBIfam" id="NF004231">
    <property type="entry name" value="PRK05679.1"/>
    <property type="match status" value="1"/>
</dbReference>
<feature type="binding site" evidence="9 10">
    <location>
        <position position="135"/>
    </location>
    <ligand>
        <name>substrate</name>
    </ligand>
</feature>
<comment type="function">
    <text evidence="9">Catalyzes the oxidation of either pyridoxine 5'-phosphate (PNP) or pyridoxamine 5'-phosphate (PMP) into pyridoxal 5'-phosphate (PLP).</text>
</comment>
<dbReference type="InterPro" id="IPR000659">
    <property type="entry name" value="Pyridox_Oxase"/>
</dbReference>
<name>A0A6M5Z3D9_9BACT</name>
<dbReference type="PIRSF" id="PIRSF000190">
    <property type="entry name" value="Pyd_amn-ph_oxd"/>
    <property type="match status" value="1"/>
</dbReference>
<dbReference type="InterPro" id="IPR019576">
    <property type="entry name" value="Pyridoxamine_oxidase_dimer_C"/>
</dbReference>
<feature type="binding site" evidence="9 11">
    <location>
        <begin position="144"/>
        <end position="145"/>
    </location>
    <ligand>
        <name>FMN</name>
        <dbReference type="ChEBI" id="CHEBI:58210"/>
    </ligand>
</feature>
<evidence type="ECO:0000259" key="13">
    <source>
        <dbReference type="Pfam" id="PF10590"/>
    </source>
</evidence>
<dbReference type="PANTHER" id="PTHR10851">
    <property type="entry name" value="PYRIDOXINE-5-PHOSPHATE OXIDASE"/>
    <property type="match status" value="1"/>
</dbReference>
<evidence type="ECO:0000256" key="1">
    <source>
        <dbReference type="ARBA" id="ARBA00004738"/>
    </source>
</evidence>
<feature type="binding site" evidence="9 10">
    <location>
        <begin position="195"/>
        <end position="197"/>
    </location>
    <ligand>
        <name>substrate</name>
    </ligand>
</feature>
<dbReference type="Proteomes" id="UP000503447">
    <property type="component" value="Chromosome"/>
</dbReference>
<dbReference type="NCBIfam" id="TIGR00558">
    <property type="entry name" value="pdxH"/>
    <property type="match status" value="1"/>
</dbReference>
<dbReference type="InterPro" id="IPR011576">
    <property type="entry name" value="Pyridox_Oxase_N"/>
</dbReference>
<evidence type="ECO:0000256" key="2">
    <source>
        <dbReference type="ARBA" id="ARBA00005037"/>
    </source>
</evidence>
<evidence type="ECO:0000256" key="7">
    <source>
        <dbReference type="ARBA" id="ARBA00023002"/>
    </source>
</evidence>
<dbReference type="EMBL" id="CP053452">
    <property type="protein sequence ID" value="QJX00267.1"/>
    <property type="molecule type" value="Genomic_DNA"/>
</dbReference>
<feature type="binding site" evidence="10">
    <location>
        <begin position="12"/>
        <end position="15"/>
    </location>
    <ligand>
        <name>substrate</name>
    </ligand>
</feature>
<feature type="binding site" evidence="9 10">
    <location>
        <position position="70"/>
    </location>
    <ligand>
        <name>substrate</name>
    </ligand>
</feature>
<comment type="pathway">
    <text evidence="2 9">Cofactor metabolism; pyridoxal 5'-phosphate salvage; pyridoxal 5'-phosphate from pyridoxine 5'-phosphate: step 1/1.</text>
</comment>
<comment type="cofactor">
    <cofactor evidence="9 11">
        <name>FMN</name>
        <dbReference type="ChEBI" id="CHEBI:58210"/>
    </cofactor>
    <text evidence="9 11">Binds 1 FMN per subunit.</text>
</comment>
<keyword evidence="7 9" id="KW-0560">Oxidoreductase</keyword>
<feature type="binding site" evidence="9 10">
    <location>
        <position position="127"/>
    </location>
    <ligand>
        <name>substrate</name>
    </ligand>
</feature>
<feature type="domain" description="Pyridoxine 5'-phosphate oxidase dimerisation C-terminal" evidence="13">
    <location>
        <begin position="176"/>
        <end position="216"/>
    </location>
</feature>
<comment type="subunit">
    <text evidence="4 9">Homodimer.</text>
</comment>
<comment type="similarity">
    <text evidence="3 9">Belongs to the pyridoxamine 5'-phosphate oxidase family.</text>
</comment>
<feature type="binding site" evidence="9 11">
    <location>
        <position position="86"/>
    </location>
    <ligand>
        <name>FMN</name>
        <dbReference type="ChEBI" id="CHEBI:58210"/>
    </ligand>
</feature>
<evidence type="ECO:0000259" key="12">
    <source>
        <dbReference type="Pfam" id="PF01243"/>
    </source>
</evidence>
<feature type="binding site" evidence="9 11">
    <location>
        <begin position="80"/>
        <end position="81"/>
    </location>
    <ligand>
        <name>FMN</name>
        <dbReference type="ChEBI" id="CHEBI:58210"/>
    </ligand>
</feature>
<feature type="binding site" evidence="9 11">
    <location>
        <position position="109"/>
    </location>
    <ligand>
        <name>FMN</name>
        <dbReference type="ChEBI" id="CHEBI:58210"/>
    </ligand>
</feature>
<gene>
    <name evidence="9" type="primary">pdxH</name>
    <name evidence="14" type="ORF">FTUN_7892</name>
</gene>
<evidence type="ECO:0000256" key="5">
    <source>
        <dbReference type="ARBA" id="ARBA00022630"/>
    </source>
</evidence>
<dbReference type="InterPro" id="IPR019740">
    <property type="entry name" value="Pyridox_Oxase_CS"/>
</dbReference>
<comment type="catalytic activity">
    <reaction evidence="9">
        <text>pyridoxamine 5'-phosphate + O2 + H2O = pyridoxal 5'-phosphate + H2O2 + NH4(+)</text>
        <dbReference type="Rhea" id="RHEA:15817"/>
        <dbReference type="ChEBI" id="CHEBI:15377"/>
        <dbReference type="ChEBI" id="CHEBI:15379"/>
        <dbReference type="ChEBI" id="CHEBI:16240"/>
        <dbReference type="ChEBI" id="CHEBI:28938"/>
        <dbReference type="ChEBI" id="CHEBI:58451"/>
        <dbReference type="ChEBI" id="CHEBI:597326"/>
        <dbReference type="EC" id="1.4.3.5"/>
    </reaction>
</comment>
<dbReference type="FunFam" id="2.30.110.10:FF:000005">
    <property type="entry name" value="NAD(P)H-hydrate epimerase"/>
    <property type="match status" value="1"/>
</dbReference>
<reference evidence="15" key="1">
    <citation type="submission" date="2020-05" db="EMBL/GenBank/DDBJ databases">
        <title>Frigoriglobus tundricola gen. nov., sp. nov., a psychrotolerant cellulolytic planctomycete of the family Gemmataceae with two divergent copies of 16S rRNA gene.</title>
        <authorList>
            <person name="Kulichevskaya I.S."/>
            <person name="Ivanova A.A."/>
            <person name="Naumoff D.G."/>
            <person name="Beletsky A.V."/>
            <person name="Rijpstra W.I.C."/>
            <person name="Sinninghe Damste J.S."/>
            <person name="Mardanov A.V."/>
            <person name="Ravin N.V."/>
            <person name="Dedysh S.N."/>
        </authorList>
    </citation>
    <scope>NUCLEOTIDE SEQUENCE [LARGE SCALE GENOMIC DNA]</scope>
    <source>
        <strain evidence="15">PL17</strain>
    </source>
</reference>
<keyword evidence="15" id="KW-1185">Reference proteome</keyword>
<feature type="binding site" evidence="9 11">
    <location>
        <position position="199"/>
    </location>
    <ligand>
        <name>FMN</name>
        <dbReference type="ChEBI" id="CHEBI:58210"/>
    </ligand>
</feature>
<dbReference type="EC" id="1.4.3.5" evidence="9"/>
<evidence type="ECO:0000256" key="4">
    <source>
        <dbReference type="ARBA" id="ARBA00011738"/>
    </source>
</evidence>
<evidence type="ECO:0000256" key="10">
    <source>
        <dbReference type="PIRSR" id="PIRSR000190-1"/>
    </source>
</evidence>
<evidence type="ECO:0000256" key="3">
    <source>
        <dbReference type="ARBA" id="ARBA00007301"/>
    </source>
</evidence>
<dbReference type="GO" id="GO:0010181">
    <property type="term" value="F:FMN binding"/>
    <property type="evidence" value="ECO:0007669"/>
    <property type="project" value="UniProtKB-UniRule"/>
</dbReference>
<comment type="catalytic activity">
    <reaction evidence="9">
        <text>pyridoxine 5'-phosphate + O2 = pyridoxal 5'-phosphate + H2O2</text>
        <dbReference type="Rhea" id="RHEA:15149"/>
        <dbReference type="ChEBI" id="CHEBI:15379"/>
        <dbReference type="ChEBI" id="CHEBI:16240"/>
        <dbReference type="ChEBI" id="CHEBI:58589"/>
        <dbReference type="ChEBI" id="CHEBI:597326"/>
        <dbReference type="EC" id="1.4.3.5"/>
    </reaction>
</comment>
<keyword evidence="5 9" id="KW-0285">Flavoprotein</keyword>
<evidence type="ECO:0000313" key="14">
    <source>
        <dbReference type="EMBL" id="QJX00267.1"/>
    </source>
</evidence>
<protein>
    <recommendedName>
        <fullName evidence="9">Pyridoxine/pyridoxamine 5'-phosphate oxidase</fullName>
        <ecNumber evidence="9">1.4.3.5</ecNumber>
    </recommendedName>
    <alternativeName>
        <fullName evidence="9">PNP/PMP oxidase</fullName>
        <shortName evidence="9">PNPOx</shortName>
    </alternativeName>
    <alternativeName>
        <fullName evidence="9">Pyridoxal 5'-phosphate synthase</fullName>
    </alternativeName>
</protein>
<dbReference type="Pfam" id="PF01243">
    <property type="entry name" value="PNPOx_N"/>
    <property type="match status" value="1"/>
</dbReference>
<organism evidence="14 15">
    <name type="scientific">Frigoriglobus tundricola</name>
    <dbReference type="NCBI Taxonomy" id="2774151"/>
    <lineage>
        <taxon>Bacteria</taxon>
        <taxon>Pseudomonadati</taxon>
        <taxon>Planctomycetota</taxon>
        <taxon>Planctomycetia</taxon>
        <taxon>Gemmatales</taxon>
        <taxon>Gemmataceae</taxon>
        <taxon>Frigoriglobus</taxon>
    </lineage>
</organism>
<feature type="binding site" evidence="9 11">
    <location>
        <position position="87"/>
    </location>
    <ligand>
        <name>FMN</name>
        <dbReference type="ChEBI" id="CHEBI:58210"/>
    </ligand>
</feature>
<dbReference type="PANTHER" id="PTHR10851:SF0">
    <property type="entry name" value="PYRIDOXINE-5'-PHOSPHATE OXIDASE"/>
    <property type="match status" value="1"/>
</dbReference>
<keyword evidence="8 9" id="KW-0664">Pyridoxine biosynthesis</keyword>
<feature type="binding site" evidence="9 11">
    <location>
        <begin position="65"/>
        <end position="70"/>
    </location>
    <ligand>
        <name>FMN</name>
        <dbReference type="ChEBI" id="CHEBI:58210"/>
    </ligand>
</feature>
<accession>A0A6M5Z3D9</accession>
<dbReference type="Pfam" id="PF10590">
    <property type="entry name" value="PNP_phzG_C"/>
    <property type="match status" value="1"/>
</dbReference>